<evidence type="ECO:0000313" key="8">
    <source>
        <dbReference type="Proteomes" id="UP001210339"/>
    </source>
</evidence>
<sequence length="422" mass="47730">MEIIQNNNRERAILVGTDLGAYPNSLETSIHELEELVKAAGGDVVGTVTQRLEKYSPKFLIGAGKIKEIKALLEPLEANVVIFNDELSGIQLRNIEDELKVKILDRTNLILDIFAIRASTYEAKLQVELAQLEYQLPRLLGIDGWSRTGGGIGTRGPGEQIIETDRRRILREIHAIKEKLKKAERSRATQRQHRTGNAIPVVSLVGYTNAGKSTLLNRLKSSDSKEVFVKNMLFATLDPSSRKAKLKNGMDFIISDTVGFVSKLPTKLVEAFKSTLEEIKYSDLILHVIDASSTDLEIQYQTTMSILEDLHVDRSRILTVFNKMDRVDEELYIDPTHGDNRIYISAKKDASMDVVLEAIETHLPERFIDVHLKFGYADQPLLSELLSTHHHETLDYKDDGIYVDVVLKESELARYQRFVYVP</sequence>
<dbReference type="Pfam" id="PF13167">
    <property type="entry name" value="GTP-bdg_N"/>
    <property type="match status" value="1"/>
</dbReference>
<keyword evidence="8" id="KW-1185">Reference proteome</keyword>
<keyword evidence="3" id="KW-0460">Magnesium</keyword>
<dbReference type="CDD" id="cd01878">
    <property type="entry name" value="HflX"/>
    <property type="match status" value="1"/>
</dbReference>
<protein>
    <recommendedName>
        <fullName evidence="5">GTPase HflX</fullName>
    </recommendedName>
    <alternativeName>
        <fullName evidence="5">GTP-binding protein HflX</fullName>
    </alternativeName>
</protein>
<comment type="subunit">
    <text evidence="5">Monomer. Associates with the 50S ribosomal subunit.</text>
</comment>
<accession>A0ABY7QR78</accession>
<comment type="subcellular location">
    <subcellularLocation>
        <location evidence="5">Cytoplasm</location>
    </subcellularLocation>
    <text evidence="5">May associate with membranes.</text>
</comment>
<evidence type="ECO:0000313" key="7">
    <source>
        <dbReference type="EMBL" id="WBW49293.1"/>
    </source>
</evidence>
<comment type="similarity">
    <text evidence="5">Belongs to the TRAFAC class OBG-HflX-like GTPase superfamily. HflX GTPase family.</text>
</comment>
<reference evidence="7 8" key="1">
    <citation type="submission" date="2023-01" db="EMBL/GenBank/DDBJ databases">
        <authorList>
            <person name="Lee S.H."/>
            <person name="Jung H.S."/>
            <person name="Yun J.U."/>
        </authorList>
    </citation>
    <scope>NUCLEOTIDE SEQUENCE [LARGE SCALE GENOMIC DNA]</scope>
    <source>
        <strain evidence="7 8">CBA3646</strain>
    </source>
</reference>
<evidence type="ECO:0000259" key="6">
    <source>
        <dbReference type="PROSITE" id="PS51705"/>
    </source>
</evidence>
<evidence type="ECO:0000256" key="2">
    <source>
        <dbReference type="ARBA" id="ARBA00022741"/>
    </source>
</evidence>
<dbReference type="PROSITE" id="PS51705">
    <property type="entry name" value="G_HFLX"/>
    <property type="match status" value="1"/>
</dbReference>
<dbReference type="EMBL" id="CP115667">
    <property type="protein sequence ID" value="WBW49293.1"/>
    <property type="molecule type" value="Genomic_DNA"/>
</dbReference>
<dbReference type="RefSeq" id="WP_271190825.1">
    <property type="nucleotide sequence ID" value="NZ_CP115667.1"/>
</dbReference>
<dbReference type="InterPro" id="IPR030394">
    <property type="entry name" value="G_HFLX_dom"/>
</dbReference>
<dbReference type="Gene3D" id="3.40.50.300">
    <property type="entry name" value="P-loop containing nucleotide triphosphate hydrolases"/>
    <property type="match status" value="1"/>
</dbReference>
<dbReference type="InterPro" id="IPR016496">
    <property type="entry name" value="GTPase_HflX"/>
</dbReference>
<dbReference type="Pfam" id="PF16360">
    <property type="entry name" value="GTP-bdg_M"/>
    <property type="match status" value="1"/>
</dbReference>
<proteinExistence type="inferred from homology"/>
<name>A0ABY7QR78_9FIRM</name>
<keyword evidence="1" id="KW-0479">Metal-binding</keyword>
<dbReference type="InterPro" id="IPR027417">
    <property type="entry name" value="P-loop_NTPase"/>
</dbReference>
<evidence type="ECO:0000256" key="1">
    <source>
        <dbReference type="ARBA" id="ARBA00022723"/>
    </source>
</evidence>
<dbReference type="PRINTS" id="PR00326">
    <property type="entry name" value="GTP1OBG"/>
</dbReference>
<organism evidence="7 8">
    <name type="scientific">Peptoniphilus equinus</name>
    <dbReference type="NCBI Taxonomy" id="3016343"/>
    <lineage>
        <taxon>Bacteria</taxon>
        <taxon>Bacillati</taxon>
        <taxon>Bacillota</taxon>
        <taxon>Tissierellia</taxon>
        <taxon>Tissierellales</taxon>
        <taxon>Peptoniphilaceae</taxon>
        <taxon>Peptoniphilus</taxon>
    </lineage>
</organism>
<dbReference type="PIRSF" id="PIRSF006809">
    <property type="entry name" value="GTP-binding_hflX_prd"/>
    <property type="match status" value="1"/>
</dbReference>
<evidence type="ECO:0000256" key="5">
    <source>
        <dbReference type="HAMAP-Rule" id="MF_00900"/>
    </source>
</evidence>
<dbReference type="PANTHER" id="PTHR10229">
    <property type="entry name" value="GTP-BINDING PROTEIN HFLX"/>
    <property type="match status" value="1"/>
</dbReference>
<dbReference type="InterPro" id="IPR006073">
    <property type="entry name" value="GTP-bd"/>
</dbReference>
<dbReference type="InterPro" id="IPR042108">
    <property type="entry name" value="GTPase_HflX_N_sf"/>
</dbReference>
<comment type="function">
    <text evidence="5">GTPase that associates with the 50S ribosomal subunit and may have a role during protein synthesis or ribosome biogenesis.</text>
</comment>
<keyword evidence="5" id="KW-0963">Cytoplasm</keyword>
<evidence type="ECO:0000256" key="3">
    <source>
        <dbReference type="ARBA" id="ARBA00022842"/>
    </source>
</evidence>
<dbReference type="InterPro" id="IPR025121">
    <property type="entry name" value="GTPase_HflX_N"/>
</dbReference>
<dbReference type="Gene3D" id="3.40.50.11060">
    <property type="entry name" value="GTPase HflX, N-terminal domain"/>
    <property type="match status" value="1"/>
</dbReference>
<dbReference type="PANTHER" id="PTHR10229:SF0">
    <property type="entry name" value="GTP-BINDING PROTEIN 6-RELATED"/>
    <property type="match status" value="1"/>
</dbReference>
<dbReference type="SUPFAM" id="SSF52540">
    <property type="entry name" value="P-loop containing nucleoside triphosphate hydrolases"/>
    <property type="match status" value="1"/>
</dbReference>
<dbReference type="NCBIfam" id="TIGR03156">
    <property type="entry name" value="GTP_HflX"/>
    <property type="match status" value="1"/>
</dbReference>
<dbReference type="InterPro" id="IPR032305">
    <property type="entry name" value="GTP-bd_M"/>
</dbReference>
<keyword evidence="4 5" id="KW-0342">GTP-binding</keyword>
<evidence type="ECO:0000256" key="4">
    <source>
        <dbReference type="ARBA" id="ARBA00023134"/>
    </source>
</evidence>
<dbReference type="Gene3D" id="6.10.250.2860">
    <property type="match status" value="1"/>
</dbReference>
<dbReference type="Pfam" id="PF01926">
    <property type="entry name" value="MMR_HSR1"/>
    <property type="match status" value="1"/>
</dbReference>
<gene>
    <name evidence="5 7" type="primary">hflX</name>
    <name evidence="7" type="ORF">O6R05_04595</name>
</gene>
<dbReference type="Proteomes" id="UP001210339">
    <property type="component" value="Chromosome"/>
</dbReference>
<keyword evidence="2 5" id="KW-0547">Nucleotide-binding</keyword>
<dbReference type="HAMAP" id="MF_00900">
    <property type="entry name" value="GTPase_HflX"/>
    <property type="match status" value="1"/>
</dbReference>
<feature type="domain" description="Hflx-type G" evidence="6">
    <location>
        <begin position="200"/>
        <end position="367"/>
    </location>
</feature>